<protein>
    <submittedName>
        <fullName evidence="1">AbrB family transcriptional regulator</fullName>
    </submittedName>
</protein>
<organism evidence="1">
    <name type="scientific">Streptococcus sanguinis</name>
    <dbReference type="NCBI Taxonomy" id="1305"/>
    <lineage>
        <taxon>Bacteria</taxon>
        <taxon>Bacillati</taxon>
        <taxon>Bacillota</taxon>
        <taxon>Bacilli</taxon>
        <taxon>Lactobacillales</taxon>
        <taxon>Streptococcaceae</taxon>
        <taxon>Streptococcus</taxon>
    </lineage>
</organism>
<reference evidence="1" key="1">
    <citation type="submission" date="2020-04" db="EMBL/GenBank/DDBJ databases">
        <authorList>
            <person name="Chakraborty B."/>
            <person name="Walker A.R."/>
            <person name="Burne R.A."/>
        </authorList>
    </citation>
    <scope>NUCLEOTIDE SEQUENCE [LARGE SCALE GENOMIC DNA]</scope>
    <source>
        <strain evidence="1">BCA8</strain>
    </source>
</reference>
<comment type="caution">
    <text evidence="1">The sequence shown here is derived from an EMBL/GenBank/DDBJ whole genome shotgun (WGS) entry which is preliminary data.</text>
</comment>
<sequence length="90" mass="10403">MAVKTRKQGNSITITIPSEFNIPSGVHYDAKLLPSGEIVFTPEKTENQVTYISDESFELDLDNIFDEYDDILKLWWKNDSLFNRKANCKD</sequence>
<dbReference type="AlphaFoldDB" id="A0A7Y0VBG7"/>
<gene>
    <name evidence="1" type="ORF">HGP05_08585</name>
</gene>
<accession>A0A7Y0VBG7</accession>
<evidence type="ECO:0000313" key="1">
    <source>
        <dbReference type="EMBL" id="NMX24813.1"/>
    </source>
</evidence>
<name>A0A7Y0VBG7_STRSA</name>
<dbReference type="EMBL" id="JABBCN010000003">
    <property type="protein sequence ID" value="NMX24813.1"/>
    <property type="molecule type" value="Genomic_DNA"/>
</dbReference>
<proteinExistence type="predicted"/>